<evidence type="ECO:0000256" key="1">
    <source>
        <dbReference type="ARBA" id="ARBA00004141"/>
    </source>
</evidence>
<evidence type="ECO:0000313" key="9">
    <source>
        <dbReference type="Proteomes" id="UP000799777"/>
    </source>
</evidence>
<feature type="transmembrane region" description="Helical" evidence="6">
    <location>
        <begin position="257"/>
        <end position="279"/>
    </location>
</feature>
<dbReference type="AlphaFoldDB" id="A0A9P4HC56"/>
<dbReference type="CDD" id="cd17323">
    <property type="entry name" value="MFS_Tpo1_MDR_like"/>
    <property type="match status" value="1"/>
</dbReference>
<evidence type="ECO:0000256" key="4">
    <source>
        <dbReference type="ARBA" id="ARBA00023136"/>
    </source>
</evidence>
<dbReference type="GO" id="GO:0005886">
    <property type="term" value="C:plasma membrane"/>
    <property type="evidence" value="ECO:0007669"/>
    <property type="project" value="TreeGrafter"/>
</dbReference>
<comment type="caution">
    <text evidence="8">The sequence shown here is derived from an EMBL/GenBank/DDBJ whole genome shotgun (WGS) entry which is preliminary data.</text>
</comment>
<evidence type="ECO:0000259" key="7">
    <source>
        <dbReference type="PROSITE" id="PS50850"/>
    </source>
</evidence>
<dbReference type="GO" id="GO:1990961">
    <property type="term" value="P:xenobiotic detoxification by transmembrane export across the plasma membrane"/>
    <property type="evidence" value="ECO:0007669"/>
    <property type="project" value="TreeGrafter"/>
</dbReference>
<feature type="transmembrane region" description="Helical" evidence="6">
    <location>
        <begin position="160"/>
        <end position="184"/>
    </location>
</feature>
<feature type="transmembrane region" description="Helical" evidence="6">
    <location>
        <begin position="128"/>
        <end position="148"/>
    </location>
</feature>
<dbReference type="Proteomes" id="UP000799777">
    <property type="component" value="Unassembled WGS sequence"/>
</dbReference>
<feature type="domain" description="Major facilitator superfamily (MFS) profile" evidence="7">
    <location>
        <begin position="130"/>
        <end position="570"/>
    </location>
</feature>
<evidence type="ECO:0000256" key="2">
    <source>
        <dbReference type="ARBA" id="ARBA00022692"/>
    </source>
</evidence>
<evidence type="ECO:0000313" key="8">
    <source>
        <dbReference type="EMBL" id="KAF2031930.1"/>
    </source>
</evidence>
<feature type="transmembrane region" description="Helical" evidence="6">
    <location>
        <begin position="544"/>
        <end position="564"/>
    </location>
</feature>
<keyword evidence="4 6" id="KW-0472">Membrane</keyword>
<keyword evidence="3 6" id="KW-1133">Transmembrane helix</keyword>
<dbReference type="InterPro" id="IPR011701">
    <property type="entry name" value="MFS"/>
</dbReference>
<dbReference type="Gene3D" id="1.20.1250.20">
    <property type="entry name" value="MFS general substrate transporter like domains"/>
    <property type="match status" value="1"/>
</dbReference>
<feature type="region of interest" description="Disordered" evidence="5">
    <location>
        <begin position="46"/>
        <end position="98"/>
    </location>
</feature>
<dbReference type="PROSITE" id="PS50850">
    <property type="entry name" value="MFS"/>
    <property type="match status" value="1"/>
</dbReference>
<feature type="transmembrane region" description="Helical" evidence="6">
    <location>
        <begin position="196"/>
        <end position="215"/>
    </location>
</feature>
<sequence length="581" mass="65137">MVADLIRDSPFGHVVRLVSRDKYFQYPEEQDHELCKKYVSEKKSGYMAHHGTAQPPEEESEELNQAQGLSAREGRGSATSTRTHVDEGRNEASGVQIDPEKGKDKHVIDWYGDNDPQNPRNWSRAKKFFVTFEICFLTFSVYIGSAIYTPGLMDVVTEFGVAQVPATLGLTLYVAGYGLGPIIWSPMSEVPQIGRLWVYIGTLFIFVMFQIPTIYSRNFGMLLAFRFLTGFFGSPALATGGATIADMYRPQKQAYGLAVWGIGAVCGPVLGPLIGGFAVESGPFPSGRHAPWTWTIFELLWLSSFCLLVLFFFLPETSSPNILYRRTKRLRKLTGDDRLTCEPEMQSQEMTPKDIVLMVLVKPITLNFQEPIVFLLNLYIALIYGLLYIWFESFPLVFTRLYGFSLGLEGVAFLGILVGTLIAAGLLFSWLYFYQEKQFDSNGNIEPEKRLIPAMVGCFFVPICLFWFGWSSRSDIHWIVPIIGTAFFGIAAFSLFNAVLPYLSDAYPDSVASVLAGNDLMRSAFGAGFPLFATAMYHRLGINWASSLLAFLGIAFIPIPFLLYKFGKQIRNKSKNARKDI</sequence>
<dbReference type="EMBL" id="ML978176">
    <property type="protein sequence ID" value="KAF2031930.1"/>
    <property type="molecule type" value="Genomic_DNA"/>
</dbReference>
<organism evidence="8 9">
    <name type="scientific">Setomelanomma holmii</name>
    <dbReference type="NCBI Taxonomy" id="210430"/>
    <lineage>
        <taxon>Eukaryota</taxon>
        <taxon>Fungi</taxon>
        <taxon>Dikarya</taxon>
        <taxon>Ascomycota</taxon>
        <taxon>Pezizomycotina</taxon>
        <taxon>Dothideomycetes</taxon>
        <taxon>Pleosporomycetidae</taxon>
        <taxon>Pleosporales</taxon>
        <taxon>Pleosporineae</taxon>
        <taxon>Phaeosphaeriaceae</taxon>
        <taxon>Setomelanomma</taxon>
    </lineage>
</organism>
<dbReference type="OrthoDB" id="3357846at2759"/>
<feature type="transmembrane region" description="Helical" evidence="6">
    <location>
        <begin position="520"/>
        <end position="538"/>
    </location>
</feature>
<comment type="subcellular location">
    <subcellularLocation>
        <location evidence="1">Membrane</location>
        <topology evidence="1">Multi-pass membrane protein</topology>
    </subcellularLocation>
</comment>
<dbReference type="InterPro" id="IPR020846">
    <property type="entry name" value="MFS_dom"/>
</dbReference>
<feature type="transmembrane region" description="Helical" evidence="6">
    <location>
        <begin position="221"/>
        <end position="245"/>
    </location>
</feature>
<dbReference type="GO" id="GO:0015244">
    <property type="term" value="F:fluconazole transmembrane transporter activity"/>
    <property type="evidence" value="ECO:0007669"/>
    <property type="project" value="TreeGrafter"/>
</dbReference>
<evidence type="ECO:0000256" key="6">
    <source>
        <dbReference type="SAM" id="Phobius"/>
    </source>
</evidence>
<keyword evidence="2 6" id="KW-0812">Transmembrane</keyword>
<proteinExistence type="predicted"/>
<dbReference type="Pfam" id="PF07690">
    <property type="entry name" value="MFS_1"/>
    <property type="match status" value="1"/>
</dbReference>
<name>A0A9P4HC56_9PLEO</name>
<evidence type="ECO:0000256" key="3">
    <source>
        <dbReference type="ARBA" id="ARBA00022989"/>
    </source>
</evidence>
<dbReference type="SUPFAM" id="SSF103473">
    <property type="entry name" value="MFS general substrate transporter"/>
    <property type="match status" value="1"/>
</dbReference>
<feature type="transmembrane region" description="Helical" evidence="6">
    <location>
        <begin position="299"/>
        <end position="324"/>
    </location>
</feature>
<evidence type="ECO:0000256" key="5">
    <source>
        <dbReference type="SAM" id="MobiDB-lite"/>
    </source>
</evidence>
<keyword evidence="9" id="KW-1185">Reference proteome</keyword>
<feature type="transmembrane region" description="Helical" evidence="6">
    <location>
        <begin position="451"/>
        <end position="470"/>
    </location>
</feature>
<gene>
    <name evidence="8" type="ORF">EK21DRAFT_87542</name>
</gene>
<feature type="transmembrane region" description="Helical" evidence="6">
    <location>
        <begin position="411"/>
        <end position="431"/>
    </location>
</feature>
<dbReference type="PANTHER" id="PTHR23502">
    <property type="entry name" value="MAJOR FACILITATOR SUPERFAMILY"/>
    <property type="match status" value="1"/>
</dbReference>
<dbReference type="InterPro" id="IPR036259">
    <property type="entry name" value="MFS_trans_sf"/>
</dbReference>
<feature type="transmembrane region" description="Helical" evidence="6">
    <location>
        <begin position="372"/>
        <end position="391"/>
    </location>
</feature>
<accession>A0A9P4HC56</accession>
<protein>
    <submittedName>
        <fullName evidence="8">MFS general substrate transporter</fullName>
    </submittedName>
</protein>
<dbReference type="PANTHER" id="PTHR23502:SF23">
    <property type="entry name" value="FLUCONAZOLE RESISTANCE PROTEIN 1"/>
    <property type="match status" value="1"/>
</dbReference>
<dbReference type="FunFam" id="1.20.1250.20:FF:000011">
    <property type="entry name" value="MFS multidrug transporter, putative"/>
    <property type="match status" value="1"/>
</dbReference>
<feature type="transmembrane region" description="Helical" evidence="6">
    <location>
        <begin position="476"/>
        <end position="500"/>
    </location>
</feature>
<reference evidence="8" key="1">
    <citation type="journal article" date="2020" name="Stud. Mycol.">
        <title>101 Dothideomycetes genomes: a test case for predicting lifestyles and emergence of pathogens.</title>
        <authorList>
            <person name="Haridas S."/>
            <person name="Albert R."/>
            <person name="Binder M."/>
            <person name="Bloem J."/>
            <person name="Labutti K."/>
            <person name="Salamov A."/>
            <person name="Andreopoulos B."/>
            <person name="Baker S."/>
            <person name="Barry K."/>
            <person name="Bills G."/>
            <person name="Bluhm B."/>
            <person name="Cannon C."/>
            <person name="Castanera R."/>
            <person name="Culley D."/>
            <person name="Daum C."/>
            <person name="Ezra D."/>
            <person name="Gonzalez J."/>
            <person name="Henrissat B."/>
            <person name="Kuo A."/>
            <person name="Liang C."/>
            <person name="Lipzen A."/>
            <person name="Lutzoni F."/>
            <person name="Magnuson J."/>
            <person name="Mondo S."/>
            <person name="Nolan M."/>
            <person name="Ohm R."/>
            <person name="Pangilinan J."/>
            <person name="Park H.-J."/>
            <person name="Ramirez L."/>
            <person name="Alfaro M."/>
            <person name="Sun H."/>
            <person name="Tritt A."/>
            <person name="Yoshinaga Y."/>
            <person name="Zwiers L.-H."/>
            <person name="Turgeon B."/>
            <person name="Goodwin S."/>
            <person name="Spatafora J."/>
            <person name="Crous P."/>
            <person name="Grigoriev I."/>
        </authorList>
    </citation>
    <scope>NUCLEOTIDE SEQUENCE</scope>
    <source>
        <strain evidence="8">CBS 110217</strain>
    </source>
</reference>